<evidence type="ECO:0000256" key="2">
    <source>
        <dbReference type="SAM" id="SignalP"/>
    </source>
</evidence>
<dbReference type="KEGG" id="sfiy:F0344_12730"/>
<sequence>MLKRSIVASALIVAATSCTTAESPDQPISQMCSHSRTSTEGKLVQRMLGTEQYKINIRNTNDDLTEKMNENLREWKPEISAPNIQTCALIPAYPKTSGGNTLGTEFSWTSRESPAPSGRPADTHSYYNLNGTYGESDETLAKLHIECDLPGELSTLSKRTLLVARSWNTAYTGPRESQDARDRQMHYLHLMARKATDALGCENEPLEKDPVIKGFETPEEAAEAAR</sequence>
<accession>A0A7G7BJ55</accession>
<feature type="chain" id="PRO_5038906343" description="DUF3558 domain-containing protein" evidence="2">
    <location>
        <begin position="21"/>
        <end position="226"/>
    </location>
</feature>
<gene>
    <name evidence="3" type="ORF">F0344_12730</name>
</gene>
<feature type="region of interest" description="Disordered" evidence="1">
    <location>
        <begin position="202"/>
        <end position="226"/>
    </location>
</feature>
<keyword evidence="4" id="KW-1185">Reference proteome</keyword>
<feature type="signal peptide" evidence="2">
    <location>
        <begin position="1"/>
        <end position="20"/>
    </location>
</feature>
<keyword evidence="2" id="KW-0732">Signal</keyword>
<proteinExistence type="predicted"/>
<feature type="compositionally biased region" description="Acidic residues" evidence="1">
    <location>
        <begin position="217"/>
        <end position="226"/>
    </location>
</feature>
<dbReference type="EMBL" id="CP045702">
    <property type="protein sequence ID" value="QNE75370.1"/>
    <property type="molecule type" value="Genomic_DNA"/>
</dbReference>
<evidence type="ECO:0000256" key="1">
    <source>
        <dbReference type="SAM" id="MobiDB-lite"/>
    </source>
</evidence>
<dbReference type="PROSITE" id="PS51257">
    <property type="entry name" value="PROKAR_LIPOPROTEIN"/>
    <property type="match status" value="1"/>
</dbReference>
<evidence type="ECO:0000313" key="4">
    <source>
        <dbReference type="Proteomes" id="UP000515307"/>
    </source>
</evidence>
<evidence type="ECO:0000313" key="3">
    <source>
        <dbReference type="EMBL" id="QNE75370.1"/>
    </source>
</evidence>
<organism evidence="3 4">
    <name type="scientific">Streptomyces finlayi</name>
    <dbReference type="NCBI Taxonomy" id="67296"/>
    <lineage>
        <taxon>Bacteria</taxon>
        <taxon>Bacillati</taxon>
        <taxon>Actinomycetota</taxon>
        <taxon>Actinomycetes</taxon>
        <taxon>Kitasatosporales</taxon>
        <taxon>Streptomycetaceae</taxon>
        <taxon>Streptomyces</taxon>
    </lineage>
</organism>
<name>A0A7G7BJ55_9ACTN</name>
<evidence type="ECO:0008006" key="5">
    <source>
        <dbReference type="Google" id="ProtNLM"/>
    </source>
</evidence>
<protein>
    <recommendedName>
        <fullName evidence="5">DUF3558 domain-containing protein</fullName>
    </recommendedName>
</protein>
<dbReference type="Proteomes" id="UP000515307">
    <property type="component" value="Chromosome"/>
</dbReference>
<reference evidence="4" key="1">
    <citation type="submission" date="2019-10" db="EMBL/GenBank/DDBJ databases">
        <title>Antimicrobial potential of Antarctic Bacteria.</title>
        <authorList>
            <person name="Benaud N."/>
            <person name="Edwards R.J."/>
            <person name="Ferrari B.C."/>
        </authorList>
    </citation>
    <scope>NUCLEOTIDE SEQUENCE [LARGE SCALE GENOMIC DNA]</scope>
    <source>
        <strain evidence="4">NBSH44</strain>
    </source>
</reference>
<dbReference type="AlphaFoldDB" id="A0A7G7BJ55"/>